<evidence type="ECO:0000256" key="1">
    <source>
        <dbReference type="SAM" id="Phobius"/>
    </source>
</evidence>
<protein>
    <submittedName>
        <fullName evidence="2">Uncharacterized protein</fullName>
    </submittedName>
</protein>
<keyword evidence="1" id="KW-0472">Membrane</keyword>
<organism evidence="2 3">
    <name type="scientific">Dendrobium nobile</name>
    <name type="common">Orchid</name>
    <dbReference type="NCBI Taxonomy" id="94219"/>
    <lineage>
        <taxon>Eukaryota</taxon>
        <taxon>Viridiplantae</taxon>
        <taxon>Streptophyta</taxon>
        <taxon>Embryophyta</taxon>
        <taxon>Tracheophyta</taxon>
        <taxon>Spermatophyta</taxon>
        <taxon>Magnoliopsida</taxon>
        <taxon>Liliopsida</taxon>
        <taxon>Asparagales</taxon>
        <taxon>Orchidaceae</taxon>
        <taxon>Epidendroideae</taxon>
        <taxon>Malaxideae</taxon>
        <taxon>Dendrobiinae</taxon>
        <taxon>Dendrobium</taxon>
    </lineage>
</organism>
<gene>
    <name evidence="2" type="ORF">KFK09_013280</name>
</gene>
<sequence length="233" mass="27424">MGDCGFFWVVDVPGSLLDASASCVLVTGIRTIVFGSCFCCFFICWLAGGFWVGILEIFQWWLSGRMVMIYLLLPFYFHVSGMIITGYCSLYFKWNSGNLGTRLGEYSSCFVFAVYFNLNLFLRKVCRFCNWKCYLQKVCLWCYFYFLSCFFLNFCREAMPKVFKNIWLLLFWVLFSHSPILILYYFCISRLRILRLVGFLLFDFDIVARLSSRELEEPPKDFVTVFLNQRVGP</sequence>
<feature type="transmembrane region" description="Helical" evidence="1">
    <location>
        <begin position="134"/>
        <end position="154"/>
    </location>
</feature>
<feature type="transmembrane region" description="Helical" evidence="1">
    <location>
        <begin position="67"/>
        <end position="92"/>
    </location>
</feature>
<keyword evidence="3" id="KW-1185">Reference proteome</keyword>
<keyword evidence="1" id="KW-0812">Transmembrane</keyword>
<dbReference type="Proteomes" id="UP000829196">
    <property type="component" value="Unassembled WGS sequence"/>
</dbReference>
<accession>A0A8T3BCN5</accession>
<evidence type="ECO:0000313" key="3">
    <source>
        <dbReference type="Proteomes" id="UP000829196"/>
    </source>
</evidence>
<reference evidence="2" key="1">
    <citation type="journal article" date="2022" name="Front. Genet.">
        <title>Chromosome-Scale Assembly of the Dendrobium nobile Genome Provides Insights Into the Molecular Mechanism of the Biosynthesis of the Medicinal Active Ingredient of Dendrobium.</title>
        <authorList>
            <person name="Xu Q."/>
            <person name="Niu S.-C."/>
            <person name="Li K.-L."/>
            <person name="Zheng P.-J."/>
            <person name="Zhang X.-J."/>
            <person name="Jia Y."/>
            <person name="Liu Y."/>
            <person name="Niu Y.-X."/>
            <person name="Yu L.-H."/>
            <person name="Chen D.-F."/>
            <person name="Zhang G.-Q."/>
        </authorList>
    </citation>
    <scope>NUCLEOTIDE SEQUENCE</scope>
    <source>
        <tissue evidence="2">Leaf</tissue>
    </source>
</reference>
<feature type="transmembrane region" description="Helical" evidence="1">
    <location>
        <begin position="32"/>
        <end position="55"/>
    </location>
</feature>
<dbReference type="EMBL" id="JAGYWB010000010">
    <property type="protein sequence ID" value="KAI0507159.1"/>
    <property type="molecule type" value="Genomic_DNA"/>
</dbReference>
<name>A0A8T3BCN5_DENNO</name>
<proteinExistence type="predicted"/>
<comment type="caution">
    <text evidence="2">The sequence shown here is derived from an EMBL/GenBank/DDBJ whole genome shotgun (WGS) entry which is preliminary data.</text>
</comment>
<feature type="transmembrane region" description="Helical" evidence="1">
    <location>
        <begin position="166"/>
        <end position="186"/>
    </location>
</feature>
<feature type="transmembrane region" description="Helical" evidence="1">
    <location>
        <begin position="104"/>
        <end position="122"/>
    </location>
</feature>
<keyword evidence="1" id="KW-1133">Transmembrane helix</keyword>
<evidence type="ECO:0000313" key="2">
    <source>
        <dbReference type="EMBL" id="KAI0507159.1"/>
    </source>
</evidence>
<dbReference type="AlphaFoldDB" id="A0A8T3BCN5"/>